<feature type="domain" description="HTH-type transcriptional regulator MT1864/Rv1816-like C-terminal" evidence="3">
    <location>
        <begin position="63"/>
        <end position="146"/>
    </location>
</feature>
<dbReference type="EMBL" id="FPBA01000003">
    <property type="protein sequence ID" value="SFT51347.1"/>
    <property type="molecule type" value="Genomic_DNA"/>
</dbReference>
<evidence type="ECO:0000313" key="4">
    <source>
        <dbReference type="EMBL" id="SFT51347.1"/>
    </source>
</evidence>
<accession>A0A1I6YLR0</accession>
<dbReference type="AlphaFoldDB" id="A0A1I6YLR0"/>
<evidence type="ECO:0000256" key="1">
    <source>
        <dbReference type="ARBA" id="ARBA00023015"/>
    </source>
</evidence>
<evidence type="ECO:0000313" key="5">
    <source>
        <dbReference type="Proteomes" id="UP000199546"/>
    </source>
</evidence>
<evidence type="ECO:0000256" key="2">
    <source>
        <dbReference type="ARBA" id="ARBA00023163"/>
    </source>
</evidence>
<reference evidence="5" key="1">
    <citation type="submission" date="2016-10" db="EMBL/GenBank/DDBJ databases">
        <authorList>
            <person name="Varghese N."/>
            <person name="Submissions S."/>
        </authorList>
    </citation>
    <scope>NUCLEOTIDE SEQUENCE [LARGE SCALE GENOMIC DNA]</scope>
    <source>
        <strain evidence="5">DSM 46136</strain>
    </source>
</reference>
<dbReference type="Gene3D" id="1.10.357.10">
    <property type="entry name" value="Tetracycline Repressor, domain 2"/>
    <property type="match status" value="1"/>
</dbReference>
<dbReference type="Proteomes" id="UP000199546">
    <property type="component" value="Unassembled WGS sequence"/>
</dbReference>
<dbReference type="InterPro" id="IPR009057">
    <property type="entry name" value="Homeodomain-like_sf"/>
</dbReference>
<evidence type="ECO:0000259" key="3">
    <source>
        <dbReference type="Pfam" id="PF13305"/>
    </source>
</evidence>
<dbReference type="STRING" id="1296565.SAMN05660657_01212"/>
<protein>
    <submittedName>
        <fullName evidence="4">WHG domain-containing protein</fullName>
    </submittedName>
</protein>
<dbReference type="InterPro" id="IPR025996">
    <property type="entry name" value="MT1864/Rv1816-like_C"/>
</dbReference>
<proteinExistence type="predicted"/>
<keyword evidence="1" id="KW-0805">Transcription regulation</keyword>
<gene>
    <name evidence="4" type="ORF">SAMN05660657_01212</name>
</gene>
<dbReference type="Pfam" id="PF13305">
    <property type="entry name" value="TetR_C_33"/>
    <property type="match status" value="1"/>
</dbReference>
<dbReference type="InterPro" id="IPR036271">
    <property type="entry name" value="Tet_transcr_reg_TetR-rel_C_sf"/>
</dbReference>
<dbReference type="SUPFAM" id="SSF48498">
    <property type="entry name" value="Tetracyclin repressor-like, C-terminal domain"/>
    <property type="match status" value="1"/>
</dbReference>
<organism evidence="4 5">
    <name type="scientific">Geodermatophilus amargosae</name>
    <dbReference type="NCBI Taxonomy" id="1296565"/>
    <lineage>
        <taxon>Bacteria</taxon>
        <taxon>Bacillati</taxon>
        <taxon>Actinomycetota</taxon>
        <taxon>Actinomycetes</taxon>
        <taxon>Geodermatophilales</taxon>
        <taxon>Geodermatophilaceae</taxon>
        <taxon>Geodermatophilus</taxon>
    </lineage>
</organism>
<dbReference type="OrthoDB" id="4709966at2"/>
<keyword evidence="2" id="KW-0804">Transcription</keyword>
<dbReference type="SUPFAM" id="SSF46689">
    <property type="entry name" value="Homeodomain-like"/>
    <property type="match status" value="1"/>
</dbReference>
<sequence>MLAAREPVTLRALVEGTGASTMAVYTHFGGMPGLWSAVRQEGFTRLAARLAAVPRTDDAVHDLAALGVAYARTALEHPELYRAMFDAGADLADEAAADASFDRLVAAAARARDEGRLAPGADPRTLATQVWAAGHGLVSLVVQGVLPAEVLAPLATGTTVALLAAAGDDIDRCRASVEAAWAAG</sequence>
<keyword evidence="5" id="KW-1185">Reference proteome</keyword>
<name>A0A1I6YLR0_9ACTN</name>